<accession>A0AAD2FPK2</accession>
<protein>
    <submittedName>
        <fullName evidence="2">Uncharacterized protein</fullName>
    </submittedName>
</protein>
<name>A0AAD2FPK2_9STRA</name>
<proteinExistence type="predicted"/>
<dbReference type="EMBL" id="CAKOGP040001744">
    <property type="protein sequence ID" value="CAJ1948169.1"/>
    <property type="molecule type" value="Genomic_DNA"/>
</dbReference>
<organism evidence="2 3">
    <name type="scientific">Cylindrotheca closterium</name>
    <dbReference type="NCBI Taxonomy" id="2856"/>
    <lineage>
        <taxon>Eukaryota</taxon>
        <taxon>Sar</taxon>
        <taxon>Stramenopiles</taxon>
        <taxon>Ochrophyta</taxon>
        <taxon>Bacillariophyta</taxon>
        <taxon>Bacillariophyceae</taxon>
        <taxon>Bacillariophycidae</taxon>
        <taxon>Bacillariales</taxon>
        <taxon>Bacillariaceae</taxon>
        <taxon>Cylindrotheca</taxon>
    </lineage>
</organism>
<reference evidence="2" key="1">
    <citation type="submission" date="2023-08" db="EMBL/GenBank/DDBJ databases">
        <authorList>
            <person name="Audoor S."/>
            <person name="Bilcke G."/>
        </authorList>
    </citation>
    <scope>NUCLEOTIDE SEQUENCE</scope>
</reference>
<keyword evidence="3" id="KW-1185">Reference proteome</keyword>
<evidence type="ECO:0000313" key="2">
    <source>
        <dbReference type="EMBL" id="CAJ1948169.1"/>
    </source>
</evidence>
<evidence type="ECO:0000256" key="1">
    <source>
        <dbReference type="SAM" id="MobiDB-lite"/>
    </source>
</evidence>
<comment type="caution">
    <text evidence="2">The sequence shown here is derived from an EMBL/GenBank/DDBJ whole genome shotgun (WGS) entry which is preliminary data.</text>
</comment>
<evidence type="ECO:0000313" key="3">
    <source>
        <dbReference type="Proteomes" id="UP001295423"/>
    </source>
</evidence>
<feature type="region of interest" description="Disordered" evidence="1">
    <location>
        <begin position="173"/>
        <end position="193"/>
    </location>
</feature>
<dbReference type="Proteomes" id="UP001295423">
    <property type="component" value="Unassembled WGS sequence"/>
</dbReference>
<dbReference type="AlphaFoldDB" id="A0AAD2FPK2"/>
<gene>
    <name evidence="2" type="ORF">CYCCA115_LOCUS11490</name>
</gene>
<sequence length="439" mass="49528">MAPLRIRKALMKANPDYGSVYMYKNDILDGLYRIRLSTTGALKLGVIIPRFEGLPQLVALPLVLPMGWTESPPWFCAFTETVANLTNIDLQQNKQVPPHPLGRAAAITDFEVRDTQVVRPIPKSHQPLIYQRPLKKMEVFVDNFVGMGQDHPSNPFKKKQAVLSHNIDKVFRPNRPTDNQWRKEPQSQLKMAKGDASWHTVKEALGWNWGATTKTLQLKEKRVSKALSLLGKVLDCKRVSLKRWQQVVRLTPEVREQLEIFQDAKRPTTLEELVPGVDFYVGTCDAAKLERGAVWFTDNGEAIVWREPYQEAVKKEVISYHNLTGKLTDSDLELEGTVLHHFVLGKTAQVEGEATYTGCDKTAAVLWSTKGSSTSQKARARTLRLAAGLQREQRAHHHIGHLSGTNIKWPTMLADCGTHILIARIHRSTLGNFTGWQTP</sequence>